<dbReference type="EMBL" id="AASFMQ010000006">
    <property type="protein sequence ID" value="EFB3614620.1"/>
    <property type="molecule type" value="Genomic_DNA"/>
</dbReference>
<dbReference type="AlphaFoldDB" id="A0A8S7EB36"/>
<reference evidence="1 2" key="1">
    <citation type="submission" date="2019-07" db="EMBL/GenBank/DDBJ databases">
        <authorList>
            <consortium name="GenomeTrakr network: Whole genome sequencing for foodborne pathogen traceback"/>
        </authorList>
    </citation>
    <scope>NUCLEOTIDE SEQUENCE [LARGE SCALE GENOMIC DNA]</scope>
    <source>
        <strain evidence="1 2">PSU-1859</strain>
    </source>
</reference>
<accession>A0A8S7EB36</accession>
<evidence type="ECO:0000313" key="2">
    <source>
        <dbReference type="Proteomes" id="UP000543252"/>
    </source>
</evidence>
<name>A0A8S7EB36_ECOLX</name>
<organism evidence="1 2">
    <name type="scientific">Escherichia coli</name>
    <dbReference type="NCBI Taxonomy" id="562"/>
    <lineage>
        <taxon>Bacteria</taxon>
        <taxon>Pseudomonadati</taxon>
        <taxon>Pseudomonadota</taxon>
        <taxon>Gammaproteobacteria</taxon>
        <taxon>Enterobacterales</taxon>
        <taxon>Enterobacteriaceae</taxon>
        <taxon>Escherichia</taxon>
    </lineage>
</organism>
<comment type="caution">
    <text evidence="1">The sequence shown here is derived from an EMBL/GenBank/DDBJ whole genome shotgun (WGS) entry which is preliminary data.</text>
</comment>
<proteinExistence type="predicted"/>
<gene>
    <name evidence="1" type="ORF">FPS11_06675</name>
</gene>
<protein>
    <submittedName>
        <fullName evidence="1">Uncharacterized protein</fullName>
    </submittedName>
</protein>
<evidence type="ECO:0000313" key="1">
    <source>
        <dbReference type="EMBL" id="EFB3614620.1"/>
    </source>
</evidence>
<sequence length="71" mass="7716">MTIRLSDNPTTTPLLWRYQFVPLLPAGTALFTKQRRASPDDGLITQSIRAAVTAGVLLCFVEKPTDLAGSI</sequence>
<dbReference type="Proteomes" id="UP000543252">
    <property type="component" value="Unassembled WGS sequence"/>
</dbReference>